<organism evidence="2 3">
    <name type="scientific">Rhizopus stolonifer</name>
    <name type="common">Rhizopus nigricans</name>
    <dbReference type="NCBI Taxonomy" id="4846"/>
    <lineage>
        <taxon>Eukaryota</taxon>
        <taxon>Fungi</taxon>
        <taxon>Fungi incertae sedis</taxon>
        <taxon>Mucoromycota</taxon>
        <taxon>Mucoromycotina</taxon>
        <taxon>Mucoromycetes</taxon>
        <taxon>Mucorales</taxon>
        <taxon>Mucorineae</taxon>
        <taxon>Rhizopodaceae</taxon>
        <taxon>Rhizopus</taxon>
    </lineage>
</organism>
<reference evidence="2 3" key="1">
    <citation type="journal article" date="2018" name="G3 (Bethesda)">
        <title>Phylogenetic and Phylogenomic Definition of Rhizopus Species.</title>
        <authorList>
            <person name="Gryganskyi A.P."/>
            <person name="Golan J."/>
            <person name="Dolatabadi S."/>
            <person name="Mondo S."/>
            <person name="Robb S."/>
            <person name="Idnurm A."/>
            <person name="Muszewska A."/>
            <person name="Steczkiewicz K."/>
            <person name="Masonjones S."/>
            <person name="Liao H.L."/>
            <person name="Gajdeczka M.T."/>
            <person name="Anike F."/>
            <person name="Vuek A."/>
            <person name="Anishchenko I.M."/>
            <person name="Voigt K."/>
            <person name="de Hoog G.S."/>
            <person name="Smith M.E."/>
            <person name="Heitman J."/>
            <person name="Vilgalys R."/>
            <person name="Stajich J.E."/>
        </authorList>
    </citation>
    <scope>NUCLEOTIDE SEQUENCE [LARGE SCALE GENOMIC DNA]</scope>
    <source>
        <strain evidence="2 3">LSU 92-RS-03</strain>
    </source>
</reference>
<dbReference type="EMBL" id="PJQM01006735">
    <property type="protein sequence ID" value="RCH79193.1"/>
    <property type="molecule type" value="Genomic_DNA"/>
</dbReference>
<gene>
    <name evidence="2" type="ORF">CU098_007248</name>
</gene>
<sequence length="114" mass="13474">NTVLKKLQQDLKDKNQELSQLKIQLKEEMVSSEKIEDVLLKFQIDNDMLKGDYKEHVTVSKAYQEKHVSMQQKGNRREGFKSRGEMIKSKEKAMNAKEEEVKAEVRYFRVKNIN</sequence>
<accession>A0A367INH7</accession>
<keyword evidence="1" id="KW-0175">Coiled coil</keyword>
<evidence type="ECO:0000313" key="2">
    <source>
        <dbReference type="EMBL" id="RCH79193.1"/>
    </source>
</evidence>
<dbReference type="AlphaFoldDB" id="A0A367INH7"/>
<feature type="non-terminal residue" evidence="2">
    <location>
        <position position="1"/>
    </location>
</feature>
<protein>
    <submittedName>
        <fullName evidence="2">Uncharacterized protein</fullName>
    </submittedName>
</protein>
<keyword evidence="3" id="KW-1185">Reference proteome</keyword>
<comment type="caution">
    <text evidence="2">The sequence shown here is derived from an EMBL/GenBank/DDBJ whole genome shotgun (WGS) entry which is preliminary data.</text>
</comment>
<dbReference type="Proteomes" id="UP000253551">
    <property type="component" value="Unassembled WGS sequence"/>
</dbReference>
<feature type="coiled-coil region" evidence="1">
    <location>
        <begin position="4"/>
        <end position="31"/>
    </location>
</feature>
<evidence type="ECO:0000256" key="1">
    <source>
        <dbReference type="SAM" id="Coils"/>
    </source>
</evidence>
<proteinExistence type="predicted"/>
<evidence type="ECO:0000313" key="3">
    <source>
        <dbReference type="Proteomes" id="UP000253551"/>
    </source>
</evidence>
<name>A0A367INH7_RHIST</name>